<protein>
    <submittedName>
        <fullName evidence="1">Uncharacterized protein</fullName>
    </submittedName>
</protein>
<evidence type="ECO:0000313" key="1">
    <source>
        <dbReference type="EMBL" id="VDM81657.1"/>
    </source>
</evidence>
<dbReference type="InterPro" id="IPR029063">
    <property type="entry name" value="SAM-dependent_MTases_sf"/>
</dbReference>
<reference evidence="1 2" key="1">
    <citation type="submission" date="2018-11" db="EMBL/GenBank/DDBJ databases">
        <authorList>
            <consortium name="Pathogen Informatics"/>
        </authorList>
    </citation>
    <scope>NUCLEOTIDE SEQUENCE [LARGE SCALE GENOMIC DNA]</scope>
</reference>
<gene>
    <name evidence="1" type="ORF">SVUK_LOCUS16655</name>
</gene>
<dbReference type="EMBL" id="UYYB01113957">
    <property type="protein sequence ID" value="VDM81657.1"/>
    <property type="molecule type" value="Genomic_DNA"/>
</dbReference>
<sequence>MLAVDRGDFAPRSPYMDQPQGIGWNATISAPHMVCQLSLSLLM</sequence>
<dbReference type="OrthoDB" id="73890at2759"/>
<proteinExistence type="predicted"/>
<dbReference type="Gene3D" id="3.40.50.150">
    <property type="entry name" value="Vaccinia Virus protein VP39"/>
    <property type="match status" value="1"/>
</dbReference>
<evidence type="ECO:0000313" key="2">
    <source>
        <dbReference type="Proteomes" id="UP000270094"/>
    </source>
</evidence>
<organism evidence="1 2">
    <name type="scientific">Strongylus vulgaris</name>
    <name type="common">Blood worm</name>
    <dbReference type="NCBI Taxonomy" id="40348"/>
    <lineage>
        <taxon>Eukaryota</taxon>
        <taxon>Metazoa</taxon>
        <taxon>Ecdysozoa</taxon>
        <taxon>Nematoda</taxon>
        <taxon>Chromadorea</taxon>
        <taxon>Rhabditida</taxon>
        <taxon>Rhabditina</taxon>
        <taxon>Rhabditomorpha</taxon>
        <taxon>Strongyloidea</taxon>
        <taxon>Strongylidae</taxon>
        <taxon>Strongylus</taxon>
    </lineage>
</organism>
<accession>A0A3P7JZB9</accession>
<name>A0A3P7JZB9_STRVU</name>
<dbReference type="AlphaFoldDB" id="A0A3P7JZB9"/>
<keyword evidence="2" id="KW-1185">Reference proteome</keyword>
<dbReference type="Pfam" id="PF01135">
    <property type="entry name" value="PCMT"/>
    <property type="match status" value="1"/>
</dbReference>
<dbReference type="Proteomes" id="UP000270094">
    <property type="component" value="Unassembled WGS sequence"/>
</dbReference>